<keyword evidence="1" id="KW-1133">Transmembrane helix</keyword>
<dbReference type="RefSeq" id="WP_121206085.1">
    <property type="nucleotide sequence ID" value="NZ_RBZP01000028.1"/>
</dbReference>
<proteinExistence type="predicted"/>
<keyword evidence="1" id="KW-0472">Membrane</keyword>
<organism evidence="2 3">
    <name type="scientific">Oceanobacillus halophilus</name>
    <dbReference type="NCBI Taxonomy" id="930130"/>
    <lineage>
        <taxon>Bacteria</taxon>
        <taxon>Bacillati</taxon>
        <taxon>Bacillota</taxon>
        <taxon>Bacilli</taxon>
        <taxon>Bacillales</taxon>
        <taxon>Bacillaceae</taxon>
        <taxon>Oceanobacillus</taxon>
    </lineage>
</organism>
<feature type="transmembrane region" description="Helical" evidence="1">
    <location>
        <begin position="331"/>
        <end position="350"/>
    </location>
</feature>
<dbReference type="OrthoDB" id="9801557at2"/>
<keyword evidence="3" id="KW-1185">Reference proteome</keyword>
<sequence length="459" mass="49995">MFPSESIVSNTLSSLLFYTVCLGMLLLIGVLIRVKVNFIRKLFIPASLIAGFIGLVLGPHVLGLLPDEMMSTWSGFSGVLISIVFAPMLIGVTINFQRIKETQTISQLIFSWNTSFLQWGVPLVITAILLVPLFGVNPLFGALTEIGWSGGHGTAGGMVESFNELNWAAGGSLGLTIATIGLLFGIISGVIIINYGVRKGYTNYLTTNDSLGTKESKDIYEPNEQTTSSVRTIRNEVVDGFAFHFSLIGVAIFIGWILKGVIDNFITGMPLFPLAMIGGFLVGLVLKRTSLYHAIDTSTFRRIQGISLDFLITAAVATISIPVVLEYFWPLLIITIVTMVMMVCFFFYFGPRLFQKDWFEHSIILFGTACGVAAIGYMLLRMVDPDLKSDAFIAYGLRAPFSSPFAGGGLVTSLIPVLTVAYGALVVGFGSIAIMIVIFVIAKAFGLYGRHENTYFINR</sequence>
<dbReference type="GO" id="GO:0016020">
    <property type="term" value="C:membrane"/>
    <property type="evidence" value="ECO:0007669"/>
    <property type="project" value="InterPro"/>
</dbReference>
<comment type="caution">
    <text evidence="2">The sequence shown here is derived from an EMBL/GenBank/DDBJ whole genome shotgun (WGS) entry which is preliminary data.</text>
</comment>
<evidence type="ECO:0000256" key="1">
    <source>
        <dbReference type="SAM" id="Phobius"/>
    </source>
</evidence>
<dbReference type="EMBL" id="RBZP01000028">
    <property type="protein sequence ID" value="RKQ28682.1"/>
    <property type="molecule type" value="Genomic_DNA"/>
</dbReference>
<feature type="transmembrane region" description="Helical" evidence="1">
    <location>
        <begin position="306"/>
        <end position="325"/>
    </location>
</feature>
<feature type="transmembrane region" description="Helical" evidence="1">
    <location>
        <begin position="167"/>
        <end position="193"/>
    </location>
</feature>
<dbReference type="PANTHER" id="PTHR36178:SF1">
    <property type="entry name" value="SODIUM_GLUTAMATE SYMPORTER"/>
    <property type="match status" value="1"/>
</dbReference>
<dbReference type="Proteomes" id="UP000269301">
    <property type="component" value="Unassembled WGS sequence"/>
</dbReference>
<keyword evidence="1" id="KW-0812">Transmembrane</keyword>
<feature type="transmembrane region" description="Helical" evidence="1">
    <location>
        <begin position="12"/>
        <end position="30"/>
    </location>
</feature>
<dbReference type="GO" id="GO:0015501">
    <property type="term" value="F:glutamate:sodium symporter activity"/>
    <property type="evidence" value="ECO:0007669"/>
    <property type="project" value="InterPro"/>
</dbReference>
<dbReference type="Pfam" id="PF03616">
    <property type="entry name" value="Glt_symporter"/>
    <property type="match status" value="1"/>
</dbReference>
<gene>
    <name evidence="2" type="ORF">D8M06_18605</name>
</gene>
<dbReference type="GO" id="GO:0015813">
    <property type="term" value="P:L-glutamate transmembrane transport"/>
    <property type="evidence" value="ECO:0007669"/>
    <property type="project" value="InterPro"/>
</dbReference>
<evidence type="ECO:0000313" key="3">
    <source>
        <dbReference type="Proteomes" id="UP000269301"/>
    </source>
</evidence>
<feature type="transmembrane region" description="Helical" evidence="1">
    <location>
        <begin position="420"/>
        <end position="442"/>
    </location>
</feature>
<feature type="transmembrane region" description="Helical" evidence="1">
    <location>
        <begin position="116"/>
        <end position="135"/>
    </location>
</feature>
<protein>
    <submittedName>
        <fullName evidence="2">Sodium:glutamate symporter</fullName>
    </submittedName>
</protein>
<dbReference type="AlphaFoldDB" id="A0A494ZS76"/>
<feature type="transmembrane region" description="Helical" evidence="1">
    <location>
        <begin position="362"/>
        <end position="380"/>
    </location>
</feature>
<evidence type="ECO:0000313" key="2">
    <source>
        <dbReference type="EMBL" id="RKQ28682.1"/>
    </source>
</evidence>
<feature type="transmembrane region" description="Helical" evidence="1">
    <location>
        <begin position="264"/>
        <end position="286"/>
    </location>
</feature>
<feature type="transmembrane region" description="Helical" evidence="1">
    <location>
        <begin position="241"/>
        <end position="258"/>
    </location>
</feature>
<dbReference type="PANTHER" id="PTHR36178">
    <property type="entry name" value="SLR0625 PROTEIN"/>
    <property type="match status" value="1"/>
</dbReference>
<reference evidence="2 3" key="1">
    <citation type="journal article" date="2016" name="Int. J. Syst. Evol. Microbiol.">
        <title>Oceanobacillus halophilus sp. nov., a novel moderately halophilic bacterium from a hypersaline lake.</title>
        <authorList>
            <person name="Amoozegar M.A."/>
            <person name="Bagheri M."/>
            <person name="Makhdoumi A."/>
            <person name="Nikou M.M."/>
            <person name="Fazeli S.A.S."/>
            <person name="Schumann P."/>
            <person name="Sproer C."/>
            <person name="Sanchez-Porro C."/>
            <person name="Ventosa A."/>
        </authorList>
    </citation>
    <scope>NUCLEOTIDE SEQUENCE [LARGE SCALE GENOMIC DNA]</scope>
    <source>
        <strain evidence="2 3">DSM 23996</strain>
    </source>
</reference>
<name>A0A494ZS76_9BACI</name>
<dbReference type="InterPro" id="IPR004445">
    <property type="entry name" value="GltS"/>
</dbReference>
<feature type="transmembrane region" description="Helical" evidence="1">
    <location>
        <begin position="42"/>
        <end position="62"/>
    </location>
</feature>
<feature type="transmembrane region" description="Helical" evidence="1">
    <location>
        <begin position="74"/>
        <end position="96"/>
    </location>
</feature>
<accession>A0A494ZS76</accession>